<gene>
    <name evidence="6" type="ORF">HX804_02135</name>
</gene>
<dbReference type="GO" id="GO:0016874">
    <property type="term" value="F:ligase activity"/>
    <property type="evidence" value="ECO:0007669"/>
    <property type="project" value="UniProtKB-KW"/>
</dbReference>
<dbReference type="EMBL" id="JACAST010000011">
    <property type="protein sequence ID" value="NWK02093.1"/>
    <property type="molecule type" value="Genomic_DNA"/>
</dbReference>
<accession>A0A7K4NLP7</accession>
<dbReference type="InterPro" id="IPR016185">
    <property type="entry name" value="PreATP-grasp_dom_sf"/>
</dbReference>
<evidence type="ECO:0000259" key="5">
    <source>
        <dbReference type="PROSITE" id="PS50975"/>
    </source>
</evidence>
<dbReference type="InterPro" id="IPR011761">
    <property type="entry name" value="ATP-grasp"/>
</dbReference>
<dbReference type="Gene3D" id="3.30.1490.20">
    <property type="entry name" value="ATP-grasp fold, A domain"/>
    <property type="match status" value="1"/>
</dbReference>
<evidence type="ECO:0000256" key="3">
    <source>
        <dbReference type="ARBA" id="ARBA00022840"/>
    </source>
</evidence>
<dbReference type="Pfam" id="PF02655">
    <property type="entry name" value="ATP-grasp_3"/>
    <property type="match status" value="1"/>
</dbReference>
<proteinExistence type="predicted"/>
<keyword evidence="1" id="KW-0436">Ligase</keyword>
<keyword evidence="2 4" id="KW-0547">Nucleotide-binding</keyword>
<dbReference type="Gene3D" id="3.40.50.20">
    <property type="match status" value="1"/>
</dbReference>
<dbReference type="PANTHER" id="PTHR43585:SF2">
    <property type="entry name" value="ATP-GRASP ENZYME FSQD"/>
    <property type="match status" value="1"/>
</dbReference>
<dbReference type="SMART" id="SM01209">
    <property type="entry name" value="GARS_A"/>
    <property type="match status" value="1"/>
</dbReference>
<dbReference type="Gene3D" id="3.30.470.20">
    <property type="entry name" value="ATP-grasp fold, B domain"/>
    <property type="match status" value="1"/>
</dbReference>
<protein>
    <submittedName>
        <fullName evidence="6">ATP-grasp domain-containing protein</fullName>
    </submittedName>
</protein>
<evidence type="ECO:0000256" key="1">
    <source>
        <dbReference type="ARBA" id="ARBA00022598"/>
    </source>
</evidence>
<dbReference type="InterPro" id="IPR013815">
    <property type="entry name" value="ATP_grasp_subdomain_1"/>
</dbReference>
<dbReference type="Pfam" id="PF18603">
    <property type="entry name" value="LAL_C2"/>
    <property type="match status" value="1"/>
</dbReference>
<evidence type="ECO:0000256" key="4">
    <source>
        <dbReference type="PROSITE-ProRule" id="PRU00409"/>
    </source>
</evidence>
<feature type="domain" description="ATP-grasp" evidence="5">
    <location>
        <begin position="112"/>
        <end position="309"/>
    </location>
</feature>
<dbReference type="Proteomes" id="UP000529843">
    <property type="component" value="Unassembled WGS sequence"/>
</dbReference>
<dbReference type="SUPFAM" id="SSF52440">
    <property type="entry name" value="PreATP-grasp domain"/>
    <property type="match status" value="1"/>
</dbReference>
<name>A0A7K4NLP7_9ARCH</name>
<dbReference type="SUPFAM" id="SSF56059">
    <property type="entry name" value="Glutathione synthetase ATP-binding domain-like"/>
    <property type="match status" value="1"/>
</dbReference>
<dbReference type="InterPro" id="IPR003806">
    <property type="entry name" value="ATP-grasp_PylC-type"/>
</dbReference>
<dbReference type="InterPro" id="IPR052032">
    <property type="entry name" value="ATP-dep_AA_Ligase"/>
</dbReference>
<keyword evidence="3 4" id="KW-0067">ATP-binding</keyword>
<evidence type="ECO:0000313" key="7">
    <source>
        <dbReference type="Proteomes" id="UP000529843"/>
    </source>
</evidence>
<reference evidence="6 7" key="1">
    <citation type="journal article" date="2019" name="Environ. Microbiol.">
        <title>Genomics insights into ecotype formation of ammonia-oxidizing archaea in the deep ocean.</title>
        <authorList>
            <person name="Wang Y."/>
            <person name="Huang J.M."/>
            <person name="Cui G.J."/>
            <person name="Nunoura T."/>
            <person name="Takaki Y."/>
            <person name="Li W.L."/>
            <person name="Li J."/>
            <person name="Gao Z.M."/>
            <person name="Takai K."/>
            <person name="Zhang A.Q."/>
            <person name="Stepanauskas R."/>
        </authorList>
    </citation>
    <scope>NUCLEOTIDE SEQUENCE [LARGE SCALE GENOMIC DNA]</scope>
    <source>
        <strain evidence="6 7">N8</strain>
    </source>
</reference>
<organism evidence="6 7">
    <name type="scientific">Marine Group I thaumarchaeote</name>
    <dbReference type="NCBI Taxonomy" id="2511932"/>
    <lineage>
        <taxon>Archaea</taxon>
        <taxon>Nitrososphaerota</taxon>
        <taxon>Marine Group I</taxon>
    </lineage>
</organism>
<dbReference type="GO" id="GO:0046872">
    <property type="term" value="F:metal ion binding"/>
    <property type="evidence" value="ECO:0007669"/>
    <property type="project" value="InterPro"/>
</dbReference>
<dbReference type="GO" id="GO:0005524">
    <property type="term" value="F:ATP binding"/>
    <property type="evidence" value="ECO:0007669"/>
    <property type="project" value="UniProtKB-UniRule"/>
</dbReference>
<dbReference type="AlphaFoldDB" id="A0A7K4NLP7"/>
<sequence>MIRTIWIVGAGVESIYGIKLAKKLGLNVVVSDNNPNAPGLKFADKSIIVSTYDVEGTVEAACEYHQNVNRIDGVICIATDVPLTVASVAEKLSLPGITTETARKCSDKLLMKETLLAAGIPIPWFSLVKSVSELRSIISKRGLPLVIKPVDSRGARGVIQITKLVDLEWVFEHAKSFSPTSRVMLEEFLEGQQYSTESVITDGKNITPGLAERNYELIEKLGPYIIENGAQWPAKIEKKELDSIVNLVEKSSQVLGISNATSKGDVVMTNDGPKIIEIASRLSGGYFSSDQIELVTGINITEIAIRLSLGEKINKDKLHFSYQKFVAIRYFFPKPGKITSISNIDSFKNESWVHKLNLFFRVGDVLEKVTDHTKRCGFVITTGDTRDEAVKRARTVVENIQILTRQ</sequence>
<dbReference type="PANTHER" id="PTHR43585">
    <property type="entry name" value="FUMIPYRROLE BIOSYNTHESIS PROTEIN C"/>
    <property type="match status" value="1"/>
</dbReference>
<evidence type="ECO:0000313" key="6">
    <source>
        <dbReference type="EMBL" id="NWK02093.1"/>
    </source>
</evidence>
<comment type="caution">
    <text evidence="6">The sequence shown here is derived from an EMBL/GenBank/DDBJ whole genome shotgun (WGS) entry which is preliminary data.</text>
</comment>
<evidence type="ECO:0000256" key="2">
    <source>
        <dbReference type="ARBA" id="ARBA00022741"/>
    </source>
</evidence>
<dbReference type="InterPro" id="IPR040570">
    <property type="entry name" value="LAL_C2"/>
</dbReference>
<dbReference type="PROSITE" id="PS50975">
    <property type="entry name" value="ATP_GRASP"/>
    <property type="match status" value="1"/>
</dbReference>